<protein>
    <recommendedName>
        <fullName evidence="2">FHA domain-containing protein</fullName>
    </recommendedName>
</protein>
<proteinExistence type="predicted"/>
<dbReference type="EMBL" id="CP124734">
    <property type="protein sequence ID" value="WHA43647.1"/>
    <property type="molecule type" value="Genomic_DNA"/>
</dbReference>
<evidence type="ECO:0000259" key="2">
    <source>
        <dbReference type="PROSITE" id="PS50006"/>
    </source>
</evidence>
<evidence type="ECO:0000256" key="1">
    <source>
        <dbReference type="SAM" id="MobiDB-lite"/>
    </source>
</evidence>
<accession>A0AAF0KGU8</accession>
<gene>
    <name evidence="3" type="ORF">CFBP5477_020725</name>
</gene>
<evidence type="ECO:0000313" key="3">
    <source>
        <dbReference type="EMBL" id="WHA43647.1"/>
    </source>
</evidence>
<dbReference type="Proteomes" id="UP000298664">
    <property type="component" value="Chromosome Linear"/>
</dbReference>
<reference evidence="3" key="1">
    <citation type="submission" date="2023-05" db="EMBL/GenBank/DDBJ databases">
        <title>Complete genome sequence of Agrobacterium larrymoorei CFBP5477.</title>
        <authorList>
            <person name="Yen H.-C."/>
            <person name="Chou L."/>
            <person name="Lin Y.-C."/>
            <person name="Lai E.-M."/>
            <person name="Kuo C.-H."/>
        </authorList>
    </citation>
    <scope>NUCLEOTIDE SEQUENCE</scope>
    <source>
        <strain evidence="3">CFBP5477</strain>
    </source>
</reference>
<organism evidence="3 4">
    <name type="scientific">Agrobacterium larrymoorei</name>
    <dbReference type="NCBI Taxonomy" id="160699"/>
    <lineage>
        <taxon>Bacteria</taxon>
        <taxon>Pseudomonadati</taxon>
        <taxon>Pseudomonadota</taxon>
        <taxon>Alphaproteobacteria</taxon>
        <taxon>Hyphomicrobiales</taxon>
        <taxon>Rhizobiaceae</taxon>
        <taxon>Rhizobium/Agrobacterium group</taxon>
        <taxon>Agrobacterium</taxon>
    </lineage>
</organism>
<evidence type="ECO:0000313" key="4">
    <source>
        <dbReference type="Proteomes" id="UP000298664"/>
    </source>
</evidence>
<feature type="domain" description="FHA" evidence="2">
    <location>
        <begin position="204"/>
        <end position="237"/>
    </location>
</feature>
<name>A0AAF0KGU8_9HYPH</name>
<dbReference type="AlphaFoldDB" id="A0AAF0KGU8"/>
<sequence>MYTDKITDMIAHFIGLFDADMDEARLRTRYTEGRSEEADHQLPQDRQAANDDPNYDVSLQDFDPGVKYRAAIFHLNHTRAGHAHTFEDSLHKLREIASRDLSTPHFRAHGHGGYEEDRSELMLYAGPGSSITHVSQLTLLEDDDYLNMTDGPNQYRDTSFVTQRTVEYYNEAAQFTPFNAYHRTDTYEGVQSIARDVHDFAMQSREHEVTSLGTGADQDFVIADTSINGTYINGVLSAEKPDIDDFMPDRGIAKPLGEPEKSDIPLESHGAAPNTLDVAAGANIVANLLSVTDTSIISPVLAVMGNYHQIDAITQSYVYSDHDSIDAAFSVKEDHAGTVANNIASFERSNWSHSGDAGSSDTTDSAIFPTAWRVSYVQGDVSFVHWIEQYHFVSDNDTMTVTTSGADVSVLTGSNSAINLAGFLGIGMQYDLVIVGGNVIDMNMISQIAVLYDNDTIRAATGAPDASVQSGNNLLWNEASIHNIGSNDRFAAMPDYMNDAVKAINERDPHMPEGLSTDPNFAGYPGLNVLYITGNVYDVTYLKQVSILGDSDQVTLAASKVLANNEDATVHIDTGSNAVVNIASIVDYDSFGGSTYVAGNLYSDSVLIQGGIVEHDATDTHPTGDKLANEVIAFLDDGHHTDHSADLTINGGHDLSWSQAHPVDVMQTAVA</sequence>
<dbReference type="PROSITE" id="PS50006">
    <property type="entry name" value="FHA_DOMAIN"/>
    <property type="match status" value="1"/>
</dbReference>
<dbReference type="InterPro" id="IPR000253">
    <property type="entry name" value="FHA_dom"/>
</dbReference>
<feature type="compositionally biased region" description="Basic and acidic residues" evidence="1">
    <location>
        <begin position="32"/>
        <end position="43"/>
    </location>
</feature>
<feature type="region of interest" description="Disordered" evidence="1">
    <location>
        <begin position="32"/>
        <end position="57"/>
    </location>
</feature>
<dbReference type="RefSeq" id="WP_137395551.1">
    <property type="nucleotide sequence ID" value="NZ_CP124734.1"/>
</dbReference>